<reference evidence="1" key="1">
    <citation type="journal article" date="2014" name="Int. J. Syst. Evol. Microbiol.">
        <title>Complete genome sequence of Corynebacterium casei LMG S-19264T (=DSM 44701T), isolated from a smear-ripened cheese.</title>
        <authorList>
            <consortium name="US DOE Joint Genome Institute (JGI-PGF)"/>
            <person name="Walter F."/>
            <person name="Albersmeier A."/>
            <person name="Kalinowski J."/>
            <person name="Ruckert C."/>
        </authorList>
    </citation>
    <scope>NUCLEOTIDE SEQUENCE</scope>
    <source>
        <strain evidence="1">JCM 5016</strain>
    </source>
</reference>
<evidence type="ECO:0000313" key="2">
    <source>
        <dbReference type="Proteomes" id="UP000623010"/>
    </source>
</evidence>
<gene>
    <name evidence="1" type="ORF">GCM10010389_56800</name>
</gene>
<organism evidence="1 2">
    <name type="scientific">Streptomyces echinoruber</name>
    <dbReference type="NCBI Taxonomy" id="68898"/>
    <lineage>
        <taxon>Bacteria</taxon>
        <taxon>Bacillati</taxon>
        <taxon>Actinomycetota</taxon>
        <taxon>Actinomycetes</taxon>
        <taxon>Kitasatosporales</taxon>
        <taxon>Streptomycetaceae</taxon>
        <taxon>Streptomyces</taxon>
    </lineage>
</organism>
<keyword evidence="2" id="KW-1185">Reference proteome</keyword>
<reference evidence="1" key="2">
    <citation type="submission" date="2020-09" db="EMBL/GenBank/DDBJ databases">
        <authorList>
            <person name="Sun Q."/>
            <person name="Ohkuma M."/>
        </authorList>
    </citation>
    <scope>NUCLEOTIDE SEQUENCE</scope>
    <source>
        <strain evidence="1">JCM 5016</strain>
    </source>
</reference>
<evidence type="ECO:0000313" key="1">
    <source>
        <dbReference type="EMBL" id="GHA10228.1"/>
    </source>
</evidence>
<dbReference type="AlphaFoldDB" id="A0A918RU84"/>
<proteinExistence type="predicted"/>
<protein>
    <submittedName>
        <fullName evidence="1">Uncharacterized protein</fullName>
    </submittedName>
</protein>
<accession>A0A918RU84</accession>
<name>A0A918RU84_9ACTN</name>
<dbReference type="Proteomes" id="UP000623010">
    <property type="component" value="Unassembled WGS sequence"/>
</dbReference>
<comment type="caution">
    <text evidence="1">The sequence shown here is derived from an EMBL/GenBank/DDBJ whole genome shotgun (WGS) entry which is preliminary data.</text>
</comment>
<dbReference type="EMBL" id="BMWH01000030">
    <property type="protein sequence ID" value="GHA10228.1"/>
    <property type="molecule type" value="Genomic_DNA"/>
</dbReference>
<sequence length="117" mass="13557">MPKPWVDGVPAGAPSVTRGTQVNEKLEKFLKVYLEMEQAYDTRGYLRPTLHAFKQEYVDAVREGLQTVLRTRELSVGDYERLTDIEFSDEDSLYEYLGAMYRYLFEGQEEQPVPPEA</sequence>